<reference evidence="1" key="1">
    <citation type="journal article" date="2021" name="Environ. Microbiol.">
        <title>Gene family expansions and transcriptome signatures uncover fungal adaptations to wood decay.</title>
        <authorList>
            <person name="Hage H."/>
            <person name="Miyauchi S."/>
            <person name="Viragh M."/>
            <person name="Drula E."/>
            <person name="Min B."/>
            <person name="Chaduli D."/>
            <person name="Navarro D."/>
            <person name="Favel A."/>
            <person name="Norest M."/>
            <person name="Lesage-Meessen L."/>
            <person name="Balint B."/>
            <person name="Merenyi Z."/>
            <person name="de Eugenio L."/>
            <person name="Morin E."/>
            <person name="Martinez A.T."/>
            <person name="Baldrian P."/>
            <person name="Stursova M."/>
            <person name="Martinez M.J."/>
            <person name="Novotny C."/>
            <person name="Magnuson J.K."/>
            <person name="Spatafora J.W."/>
            <person name="Maurice S."/>
            <person name="Pangilinan J."/>
            <person name="Andreopoulos W."/>
            <person name="LaButti K."/>
            <person name="Hundley H."/>
            <person name="Na H."/>
            <person name="Kuo A."/>
            <person name="Barry K."/>
            <person name="Lipzen A."/>
            <person name="Henrissat B."/>
            <person name="Riley R."/>
            <person name="Ahrendt S."/>
            <person name="Nagy L.G."/>
            <person name="Grigoriev I.V."/>
            <person name="Martin F."/>
            <person name="Rosso M.N."/>
        </authorList>
    </citation>
    <scope>NUCLEOTIDE SEQUENCE</scope>
    <source>
        <strain evidence="1">CBS 384.51</strain>
    </source>
</reference>
<name>A0ACB8U3Q1_9APHY</name>
<dbReference type="EMBL" id="MU274912">
    <property type="protein sequence ID" value="KAI0088784.1"/>
    <property type="molecule type" value="Genomic_DNA"/>
</dbReference>
<accession>A0ACB8U3Q1</accession>
<comment type="caution">
    <text evidence="1">The sequence shown here is derived from an EMBL/GenBank/DDBJ whole genome shotgun (WGS) entry which is preliminary data.</text>
</comment>
<dbReference type="Proteomes" id="UP001055072">
    <property type="component" value="Unassembled WGS sequence"/>
</dbReference>
<gene>
    <name evidence="1" type="ORF">BDY19DRAFT_993621</name>
</gene>
<organism evidence="1 2">
    <name type="scientific">Irpex rosettiformis</name>
    <dbReference type="NCBI Taxonomy" id="378272"/>
    <lineage>
        <taxon>Eukaryota</taxon>
        <taxon>Fungi</taxon>
        <taxon>Dikarya</taxon>
        <taxon>Basidiomycota</taxon>
        <taxon>Agaricomycotina</taxon>
        <taxon>Agaricomycetes</taxon>
        <taxon>Polyporales</taxon>
        <taxon>Irpicaceae</taxon>
        <taxon>Irpex</taxon>
    </lineage>
</organism>
<evidence type="ECO:0000313" key="2">
    <source>
        <dbReference type="Proteomes" id="UP001055072"/>
    </source>
</evidence>
<proteinExistence type="predicted"/>
<evidence type="ECO:0000313" key="1">
    <source>
        <dbReference type="EMBL" id="KAI0088784.1"/>
    </source>
</evidence>
<sequence length="1549" mass="172488">MCTKPEVPSSQLNGVSGRKKPELSLSGESADGAHRMSSSTCEDIWSTEDMKCLRALERRLRARYSETDDVNDLRSAEDISTLVRETPSDHLSPTMQKLSLNSILLLQRFKHSQDQLDFDAVILLVTLATKLTHDQPFDAPVWLHALKIAQDMQLVIMPNHGNPQLPNPGTQRVDEQSSDPLEYLLSLLRIKTPDELHKALLSVLLSTARAGPSKVDEHIMETVLGPILAEVEDSDDDSDNDASTQSHESEFDLDLDWSQEDQGGPTISARIRWKEPKDLDAHSELHEVAEAQLTGKATPNDCQITPDSMSNKGILRTECYEDYNDQDNPVEWPAQMTPNKYQILYSTASKTSRRGTHVDFLDNLDDIDAAIASHGQAGGLISARFRESERLFRLAGLRGTRFQRSGLLGDLEAAIKTYSSVLTTSSNKDPMKPWTLVLLGGARKSRFEHLKDPGDLDAAIADYTEAIEQTPDNDPEKFMVRSSLASARQIRFGHHRIISDVDTAIQNYTQAVELVPESYSHKPSILAGLALAYTTRFDRCGDLDDLQAAIRWFSHAVQLAPREYPDKPTMLRDLASAHNKRFGRLGTIDDVDAEITAYTKAVELVSDDHPMKHLLWNWLGTAQKTRFERFYSSDDLDAAVTAFDEAVRLAPDDRPIKATVLGNLGCAYQLRFEYLGNPTDLEAAVTSHTQASERTAEDHPDRHVRLGNASVSLRTRFDRMGSLEDLETAIEMASLAVKLSPEAHESEPIWLNNLATSLGVRFERLGNLRDVDKSIVHLKQALKLVPDEHPQKLAFLNNFAVAQRTLFLCGGNRKYDDLVGSVQSLTKAIALSSDDHPDKPLMLSNLGLILTAQYNVLDAPDDLDSAIIAHSQAVELTPDGHHNKPRYLNNLGIAQIKRFERHRNLKDVEAAIVNGTKAALSTPEGHPARVRRWETAGRAIFARCCSPFGTQSDLENAFSVLKLAFKERTGYPPVMLDAAIRLADFISRNIYHQDGVMSDFLLHVHQRVLDLIPQVVWLGHDVDRRYEELIRLGTFSNKAAATAIAAGANTRAVEWLESGRSVVWSQVLSLRSPLDALKEKHRDIAIRLQQVCLALQGISSVDNPSVIRLSWPKSDPSLDLQGKSQYGLAVEYEKLLEHIRSLEGFGNFLRPKSFSQLIPADISGYVVLVNVHKSRCDALLLHPPRNVTHIPLPSFSLSRAERLQKQLRSVVNAKNKRHGIGRFQDQADETQVDNEEHTERGGETAGSDTNTTMRRILSELWNEVVKPVLKEIDRLTATAGNSGRLPHITWCPTGPLVFLPLHAAGSYPKSGSSETLMDYAVSSFTPTLEHLRRPRTSYEKLRVDGIDRTKPRILIVAKSTDTEGRNPIPNTAEEVKTIQDTIGASCGKITVLSEEQATVESVLGNMEANDWIHLACHGIQDVNDPKRSGFALHDYRLTLSMLMNKAPPNAELAVLSACQTATGDKRLSEEAVHLAAAMLNAGFKSVIGTMWSMSDNIAPQVARIFYECLRKQIEAREELQPAYALHEVIQNLRDTEGFLRWVPFVHFGL</sequence>
<keyword evidence="2" id="KW-1185">Reference proteome</keyword>
<protein>
    <submittedName>
        <fullName evidence="1">CHAT domain-containing protein</fullName>
    </submittedName>
</protein>